<keyword evidence="4" id="KW-0812">Transmembrane</keyword>
<evidence type="ECO:0000256" key="5">
    <source>
        <dbReference type="ARBA" id="ARBA00022729"/>
    </source>
</evidence>
<keyword evidence="5 8" id="KW-0732">Signal</keyword>
<sequence>MEGKMKKLLFFMGLLSSGLYGASIDHIQTYSPDYLSNQSQTGMVNEVSAYYNPAGLSRLEKGKYVHLGLQFARGHEKMSYKGKEHKAVLNQLIPNVSLTSVDENGAYFFTFGGLAGGGKLEYDGVSGIDVLSDLDQFKPLGVYDKGSSLTGKNLYEQATIGRAFTINDQLSISVAGRIVHGSRNLKGSLNIGANPTTAYKQAKVQQVTQEVSRAVDAATQGSGLSAAQIAAIKQQKTTEALTLLQKKMNGLQQTGLSGDLDSKREAWGYGFQLGVNYKVNDKLNLAARYDSRIKMNFKAKGSENQLQTTDIIGSNIGLSTFYPQYAINSKIRRDLPAILSVGASYKLTDNYFVSTSANYYFNHHAKMDRVTTFGGHEHGRDYKNGWEIALGNEYKLNDKFTLMGSVNYARTGAKNSSFNDTEYALNSVTLGAGVRYRYDETLSFTASVAHFIYEKEDGNFKEKYKVNENQKYHKEITAFGLSVTKKF</sequence>
<evidence type="ECO:0000256" key="1">
    <source>
        <dbReference type="ARBA" id="ARBA00004571"/>
    </source>
</evidence>
<proteinExistence type="inferred from homology"/>
<dbReference type="InterPro" id="IPR005017">
    <property type="entry name" value="OMPP1/FadL/TodX"/>
</dbReference>
<dbReference type="Pfam" id="PF03349">
    <property type="entry name" value="Toluene_X"/>
    <property type="match status" value="1"/>
</dbReference>
<dbReference type="GO" id="GO:0015483">
    <property type="term" value="F:long-chain fatty acid transporting porin activity"/>
    <property type="evidence" value="ECO:0007669"/>
    <property type="project" value="TreeGrafter"/>
</dbReference>
<accession>D4CWG4</accession>
<comment type="similarity">
    <text evidence="2">Belongs to the OmpP1/FadL family.</text>
</comment>
<evidence type="ECO:0000256" key="2">
    <source>
        <dbReference type="ARBA" id="ARBA00008163"/>
    </source>
</evidence>
<feature type="chain" id="PRO_5003055062" evidence="8">
    <location>
        <begin position="23"/>
        <end position="487"/>
    </location>
</feature>
<dbReference type="Gene3D" id="2.40.160.60">
    <property type="entry name" value="Outer membrane protein transport protein (OMPP1/FadL/TodX)"/>
    <property type="match status" value="1"/>
</dbReference>
<keyword evidence="6" id="KW-0472">Membrane</keyword>
<comment type="subcellular location">
    <subcellularLocation>
        <location evidence="1">Cell outer membrane</location>
        <topology evidence="1">Multi-pass membrane protein</topology>
    </subcellularLocation>
</comment>
<dbReference type="PANTHER" id="PTHR35093">
    <property type="entry name" value="OUTER MEMBRANE PROTEIN NMB0088-RELATED"/>
    <property type="match status" value="1"/>
</dbReference>
<gene>
    <name evidence="9" type="ORF">FUSPEROL_01773</name>
</gene>
<dbReference type="EMBL" id="ACJY01000090">
    <property type="protein sequence ID" value="EFE86280.1"/>
    <property type="molecule type" value="Genomic_DNA"/>
</dbReference>
<feature type="signal peptide" evidence="8">
    <location>
        <begin position="1"/>
        <end position="22"/>
    </location>
</feature>
<evidence type="ECO:0000313" key="9">
    <source>
        <dbReference type="EMBL" id="EFE86280.1"/>
    </source>
</evidence>
<dbReference type="Proteomes" id="UP000003748">
    <property type="component" value="Unassembled WGS sequence"/>
</dbReference>
<evidence type="ECO:0000256" key="3">
    <source>
        <dbReference type="ARBA" id="ARBA00022452"/>
    </source>
</evidence>
<evidence type="ECO:0000256" key="6">
    <source>
        <dbReference type="ARBA" id="ARBA00023136"/>
    </source>
</evidence>
<evidence type="ECO:0000256" key="8">
    <source>
        <dbReference type="SAM" id="SignalP"/>
    </source>
</evidence>
<comment type="caution">
    <text evidence="9">The sequence shown here is derived from an EMBL/GenBank/DDBJ whole genome shotgun (WGS) entry which is preliminary data.</text>
</comment>
<dbReference type="AlphaFoldDB" id="D4CWG4"/>
<keyword evidence="7" id="KW-0998">Cell outer membrane</keyword>
<evidence type="ECO:0000256" key="4">
    <source>
        <dbReference type="ARBA" id="ARBA00022692"/>
    </source>
</evidence>
<dbReference type="PANTHER" id="PTHR35093:SF8">
    <property type="entry name" value="OUTER MEMBRANE PROTEIN NMB0088-RELATED"/>
    <property type="match status" value="1"/>
</dbReference>
<keyword evidence="3" id="KW-1134">Transmembrane beta strand</keyword>
<name>D4CWG4_9FUSO</name>
<protein>
    <submittedName>
        <fullName evidence="9">Outer membrane protein transport protein, Ompp1/FadL/TodX family</fullName>
    </submittedName>
</protein>
<dbReference type="STRING" id="546275.FUSPEROL_01773"/>
<evidence type="ECO:0000256" key="7">
    <source>
        <dbReference type="ARBA" id="ARBA00023237"/>
    </source>
</evidence>
<dbReference type="SUPFAM" id="SSF56935">
    <property type="entry name" value="Porins"/>
    <property type="match status" value="1"/>
</dbReference>
<dbReference type="HOGENOM" id="CLU_051176_0_0_0"/>
<organism evidence="9 10">
    <name type="scientific">Fusobacterium periodonticum ATCC 33693</name>
    <dbReference type="NCBI Taxonomy" id="546275"/>
    <lineage>
        <taxon>Bacteria</taxon>
        <taxon>Fusobacteriati</taxon>
        <taxon>Fusobacteriota</taxon>
        <taxon>Fusobacteriia</taxon>
        <taxon>Fusobacteriales</taxon>
        <taxon>Fusobacteriaceae</taxon>
        <taxon>Fusobacterium</taxon>
    </lineage>
</organism>
<dbReference type="GO" id="GO:0009279">
    <property type="term" value="C:cell outer membrane"/>
    <property type="evidence" value="ECO:0007669"/>
    <property type="project" value="UniProtKB-SubCell"/>
</dbReference>
<evidence type="ECO:0000313" key="10">
    <source>
        <dbReference type="Proteomes" id="UP000003748"/>
    </source>
</evidence>
<dbReference type="eggNOG" id="COG2067">
    <property type="taxonomic scope" value="Bacteria"/>
</dbReference>
<reference evidence="9 10" key="1">
    <citation type="submission" date="2010-02" db="EMBL/GenBank/DDBJ databases">
        <authorList>
            <person name="Weinstock G."/>
            <person name="Sodergren E."/>
            <person name="Clifton S."/>
            <person name="Fulton L."/>
            <person name="Fulton B."/>
            <person name="Courtney L."/>
            <person name="Fronick C."/>
            <person name="Harrison M."/>
            <person name="Strong C."/>
            <person name="Farmer C."/>
            <person name="Delahaunty K."/>
            <person name="Markovic C."/>
            <person name="Hall O."/>
            <person name="Minx P."/>
            <person name="Tomlinson C."/>
            <person name="Mitreva M."/>
            <person name="Nelson J."/>
            <person name="Hou S."/>
            <person name="Wollam A."/>
            <person name="Pepin K.H."/>
            <person name="Johnson M."/>
            <person name="Bhonagiri V."/>
            <person name="Zhang X."/>
            <person name="Suruliraj S."/>
            <person name="Warren W."/>
            <person name="Chinwalla A."/>
            <person name="Mardis E.R."/>
            <person name="Wilson R.K."/>
        </authorList>
    </citation>
    <scope>NUCLEOTIDE SEQUENCE [LARGE SCALE GENOMIC DNA]</scope>
    <source>
        <strain evidence="9 10">ATCC 33693</strain>
    </source>
</reference>